<feature type="signal peptide" evidence="1">
    <location>
        <begin position="1"/>
        <end position="21"/>
    </location>
</feature>
<proteinExistence type="predicted"/>
<evidence type="ECO:0000256" key="1">
    <source>
        <dbReference type="SAM" id="SignalP"/>
    </source>
</evidence>
<protein>
    <submittedName>
        <fullName evidence="2">Uncharacterized protein</fullName>
    </submittedName>
</protein>
<keyword evidence="1" id="KW-0732">Signal</keyword>
<sequence length="501" mass="52723">MAKMTPMNVAVMALFAPLALAKPFSHSQRTSNTFTNTTLEDMVATDMESPTSTESAPGCFETYVPMPDETCGELASDYGIYLSSFEADYAADSDFCETMLSGQGYCASKEGDGDDGDFVITSVVYADATVTLDDFGNPAAGPAVTPAPRDASEPTTTETTITFSAMTTLTYTIGTGTSKQERTKVITHTDVQVETFALNNAVGTGTGSVGTVGTVTNHPFANATGASVSTVTVHDTQTTTVLTTSTQLANASSTLTAPRTLKGTPFATTRPAPAATLNAENTYKSYLGNGTVAEGWPSEDQWLSFDNLFKANKEQIDNSCDAWNVTLNSPEEVSSIQESILDVANSTGVDSRFILATMMQTSSGCVRAISTSSNYLASGLMQSPNGADTCNQNSAMLASLSDESDATAGTLNPCPPSTIHHMILEGTNGTDSREGLAQLLEKPGSDGVNRFYRAARWYNGGGVDPSGDLGKGCCMASFASDIANRLTGWVGWESDFEDDRV</sequence>
<gene>
    <name evidence="2" type="ORF">WHR41_02124</name>
</gene>
<accession>A0AB34KVB4</accession>
<keyword evidence="3" id="KW-1185">Reference proteome</keyword>
<evidence type="ECO:0000313" key="2">
    <source>
        <dbReference type="EMBL" id="KAL1588984.1"/>
    </source>
</evidence>
<evidence type="ECO:0000313" key="3">
    <source>
        <dbReference type="Proteomes" id="UP000803884"/>
    </source>
</evidence>
<organism evidence="2 3">
    <name type="scientific">Cladosporium halotolerans</name>
    <dbReference type="NCBI Taxonomy" id="1052096"/>
    <lineage>
        <taxon>Eukaryota</taxon>
        <taxon>Fungi</taxon>
        <taxon>Dikarya</taxon>
        <taxon>Ascomycota</taxon>
        <taxon>Pezizomycotina</taxon>
        <taxon>Dothideomycetes</taxon>
        <taxon>Dothideomycetidae</taxon>
        <taxon>Cladosporiales</taxon>
        <taxon>Cladosporiaceae</taxon>
        <taxon>Cladosporium</taxon>
    </lineage>
</organism>
<dbReference type="Proteomes" id="UP000803884">
    <property type="component" value="Unassembled WGS sequence"/>
</dbReference>
<dbReference type="GeneID" id="96003568"/>
<dbReference type="RefSeq" id="XP_069232089.1">
    <property type="nucleotide sequence ID" value="XM_069370730.1"/>
</dbReference>
<reference evidence="2 3" key="1">
    <citation type="journal article" date="2020" name="Microbiol. Resour. Announc.">
        <title>Draft Genome Sequence of a Cladosporium Species Isolated from the Mesophotic Ascidian Didemnum maculosum.</title>
        <authorList>
            <person name="Gioti A."/>
            <person name="Siaperas R."/>
            <person name="Nikolaivits E."/>
            <person name="Le Goff G."/>
            <person name="Ouazzani J."/>
            <person name="Kotoulas G."/>
            <person name="Topakas E."/>
        </authorList>
    </citation>
    <scope>NUCLEOTIDE SEQUENCE [LARGE SCALE GENOMIC DNA]</scope>
    <source>
        <strain evidence="2 3">TM138-S3</strain>
    </source>
</reference>
<feature type="chain" id="PRO_5044289467" evidence="1">
    <location>
        <begin position="22"/>
        <end position="501"/>
    </location>
</feature>
<comment type="caution">
    <text evidence="2">The sequence shown here is derived from an EMBL/GenBank/DDBJ whole genome shotgun (WGS) entry which is preliminary data.</text>
</comment>
<dbReference type="AlphaFoldDB" id="A0AB34KVB4"/>
<dbReference type="EMBL" id="JAAQHG020000005">
    <property type="protein sequence ID" value="KAL1588984.1"/>
    <property type="molecule type" value="Genomic_DNA"/>
</dbReference>
<name>A0AB34KVB4_9PEZI</name>